<proteinExistence type="inferred from homology"/>
<dbReference type="RefSeq" id="WP_132701561.1">
    <property type="nucleotide sequence ID" value="NZ_SLZR01000007.1"/>
</dbReference>
<evidence type="ECO:0000256" key="8">
    <source>
        <dbReference type="ARBA" id="ARBA00023239"/>
    </source>
</evidence>
<evidence type="ECO:0000259" key="11">
    <source>
        <dbReference type="PROSITE" id="PS51144"/>
    </source>
</evidence>
<evidence type="ECO:0000256" key="6">
    <source>
        <dbReference type="ARBA" id="ARBA00022723"/>
    </source>
</evidence>
<sequence length="247" mass="27193">MKTKTLCAAAVTASLLCTGYSFAQSAHWGYEGEEGPAHWGSLNESFAMCAMGKLQSPVDISSAVSTTQSPLTFDYKAGGYEMINNGHALQVNYAPGSTLTVGDHQYELKQFHFHSPSENTINGKQFPLEAHFVHQDADGNYAVVAVMYDNGEPREGLASVWQTQLPKTYEKQSYENPIDANSLLPESLVSYQFTGSLTTPPCSENVQWIVLKEANYTNDEIIHAFGEVVHLPNNRPVQPLNNRTISQ</sequence>
<comment type="cofactor">
    <cofactor evidence="1 10">
        <name>Zn(2+)</name>
        <dbReference type="ChEBI" id="CHEBI:29105"/>
    </cofactor>
</comment>
<dbReference type="Gene3D" id="3.10.200.10">
    <property type="entry name" value="Alpha carbonic anhydrase"/>
    <property type="match status" value="1"/>
</dbReference>
<evidence type="ECO:0000256" key="4">
    <source>
        <dbReference type="ARBA" id="ARBA00012925"/>
    </source>
</evidence>
<comment type="catalytic activity">
    <reaction evidence="9 10">
        <text>hydrogencarbonate + H(+) = CO2 + H2O</text>
        <dbReference type="Rhea" id="RHEA:10748"/>
        <dbReference type="ChEBI" id="CHEBI:15377"/>
        <dbReference type="ChEBI" id="CHEBI:15378"/>
        <dbReference type="ChEBI" id="CHEBI:16526"/>
        <dbReference type="ChEBI" id="CHEBI:17544"/>
        <dbReference type="EC" id="4.2.1.1"/>
    </reaction>
</comment>
<dbReference type="EMBL" id="SLZR01000007">
    <property type="protein sequence ID" value="TCS41121.1"/>
    <property type="molecule type" value="Genomic_DNA"/>
</dbReference>
<dbReference type="AlphaFoldDB" id="A0A4R3I844"/>
<keyword evidence="8 10" id="KW-0456">Lyase</keyword>
<keyword evidence="6 10" id="KW-0479">Metal-binding</keyword>
<evidence type="ECO:0000313" key="13">
    <source>
        <dbReference type="Proteomes" id="UP000295793"/>
    </source>
</evidence>
<evidence type="ECO:0000256" key="5">
    <source>
        <dbReference type="ARBA" id="ARBA00014628"/>
    </source>
</evidence>
<keyword evidence="13" id="KW-1185">Reference proteome</keyword>
<dbReference type="InterPro" id="IPR023561">
    <property type="entry name" value="Carbonic_anhydrase_a-class"/>
</dbReference>
<comment type="caution">
    <text evidence="12">The sequence shown here is derived from an EMBL/GenBank/DDBJ whole genome shotgun (WGS) entry which is preliminary data.</text>
</comment>
<gene>
    <name evidence="12" type="ORF">BCF53_107135</name>
</gene>
<comment type="similarity">
    <text evidence="3 10">Belongs to the alpha-carbonic anhydrase family.</text>
</comment>
<evidence type="ECO:0000256" key="7">
    <source>
        <dbReference type="ARBA" id="ARBA00022833"/>
    </source>
</evidence>
<reference evidence="12 13" key="1">
    <citation type="submission" date="2019-03" db="EMBL/GenBank/DDBJ databases">
        <title>Genomic Encyclopedia of Archaeal and Bacterial Type Strains, Phase II (KMG-II): from individual species to whole genera.</title>
        <authorList>
            <person name="Goeker M."/>
        </authorList>
    </citation>
    <scope>NUCLEOTIDE SEQUENCE [LARGE SCALE GENOMIC DNA]</scope>
    <source>
        <strain evidence="12 13">DSM 15388</strain>
    </source>
</reference>
<dbReference type="PROSITE" id="PS00162">
    <property type="entry name" value="ALPHA_CA_1"/>
    <property type="match status" value="1"/>
</dbReference>
<evidence type="ECO:0000256" key="10">
    <source>
        <dbReference type="RuleBase" id="RU367011"/>
    </source>
</evidence>
<evidence type="ECO:0000256" key="9">
    <source>
        <dbReference type="ARBA" id="ARBA00048348"/>
    </source>
</evidence>
<dbReference type="PANTHER" id="PTHR18952:SF265">
    <property type="entry name" value="CARBONIC ANHYDRASE"/>
    <property type="match status" value="1"/>
</dbReference>
<dbReference type="PANTHER" id="PTHR18952">
    <property type="entry name" value="CARBONIC ANHYDRASE"/>
    <property type="match status" value="1"/>
</dbReference>
<name>A0A4R3I844_9GAMM</name>
<dbReference type="InterPro" id="IPR001148">
    <property type="entry name" value="CA_dom"/>
</dbReference>
<protein>
    <recommendedName>
        <fullName evidence="5 10">Carbonic anhydrase</fullName>
        <ecNumber evidence="4 10">4.2.1.1</ecNumber>
    </recommendedName>
</protein>
<organism evidence="12 13">
    <name type="scientific">Reinekea marinisedimentorum</name>
    <dbReference type="NCBI Taxonomy" id="230495"/>
    <lineage>
        <taxon>Bacteria</taxon>
        <taxon>Pseudomonadati</taxon>
        <taxon>Pseudomonadota</taxon>
        <taxon>Gammaproteobacteria</taxon>
        <taxon>Oceanospirillales</taxon>
        <taxon>Saccharospirillaceae</taxon>
        <taxon>Reinekea</taxon>
    </lineage>
</organism>
<dbReference type="InterPro" id="IPR018338">
    <property type="entry name" value="Carbonic_anhydrase_a-class_CS"/>
</dbReference>
<evidence type="ECO:0000313" key="12">
    <source>
        <dbReference type="EMBL" id="TCS41121.1"/>
    </source>
</evidence>
<dbReference type="GO" id="GO:0004089">
    <property type="term" value="F:carbonate dehydratase activity"/>
    <property type="evidence" value="ECO:0007669"/>
    <property type="project" value="UniProtKB-UniRule"/>
</dbReference>
<evidence type="ECO:0000256" key="1">
    <source>
        <dbReference type="ARBA" id="ARBA00001947"/>
    </source>
</evidence>
<dbReference type="InterPro" id="IPR036398">
    <property type="entry name" value="CA_dom_sf"/>
</dbReference>
<dbReference type="PROSITE" id="PS51144">
    <property type="entry name" value="ALPHA_CA_2"/>
    <property type="match status" value="1"/>
</dbReference>
<evidence type="ECO:0000256" key="3">
    <source>
        <dbReference type="ARBA" id="ARBA00010718"/>
    </source>
</evidence>
<dbReference type="EC" id="4.2.1.1" evidence="4 10"/>
<keyword evidence="7 10" id="KW-0862">Zinc</keyword>
<dbReference type="CDD" id="cd03124">
    <property type="entry name" value="alpha_CA_prokaryotic_like"/>
    <property type="match status" value="1"/>
</dbReference>
<dbReference type="SMART" id="SM01057">
    <property type="entry name" value="Carb_anhydrase"/>
    <property type="match status" value="1"/>
</dbReference>
<feature type="domain" description="Alpha-carbonic anhydrase" evidence="11">
    <location>
        <begin position="26"/>
        <end position="247"/>
    </location>
</feature>
<dbReference type="GO" id="GO:0008270">
    <property type="term" value="F:zinc ion binding"/>
    <property type="evidence" value="ECO:0007669"/>
    <property type="project" value="UniProtKB-UniRule"/>
</dbReference>
<dbReference type="Pfam" id="PF00194">
    <property type="entry name" value="Carb_anhydrase"/>
    <property type="match status" value="1"/>
</dbReference>
<dbReference type="SUPFAM" id="SSF51069">
    <property type="entry name" value="Carbonic anhydrase"/>
    <property type="match status" value="1"/>
</dbReference>
<accession>A0A4R3I844</accession>
<keyword evidence="10" id="KW-0732">Signal</keyword>
<feature type="chain" id="PRO_5025080076" description="Carbonic anhydrase" evidence="10">
    <location>
        <begin position="24"/>
        <end position="247"/>
    </location>
</feature>
<dbReference type="OrthoDB" id="5327615at2"/>
<feature type="signal peptide" evidence="10">
    <location>
        <begin position="1"/>
        <end position="23"/>
    </location>
</feature>
<dbReference type="InterPro" id="IPR041891">
    <property type="entry name" value="Alpha_CA_prokaryot-like"/>
</dbReference>
<evidence type="ECO:0000256" key="2">
    <source>
        <dbReference type="ARBA" id="ARBA00002904"/>
    </source>
</evidence>
<dbReference type="Proteomes" id="UP000295793">
    <property type="component" value="Unassembled WGS sequence"/>
</dbReference>
<comment type="function">
    <text evidence="2 10">Reversible hydration of carbon dioxide.</text>
</comment>